<sequence>MGDQALYRLNNTSAPGERRALALHTWLPRHLSSLEVLKGLKQPLTSAWSPGAKGQRRDHITIWKVN</sequence>
<protein>
    <submittedName>
        <fullName evidence="1">Uncharacterized protein</fullName>
    </submittedName>
</protein>
<keyword evidence="2" id="KW-1185">Reference proteome</keyword>
<evidence type="ECO:0000313" key="2">
    <source>
        <dbReference type="Proteomes" id="UP001152622"/>
    </source>
</evidence>
<name>A0A9Q1J3G6_SYNKA</name>
<reference evidence="1" key="1">
    <citation type="journal article" date="2023" name="Science">
        <title>Genome structures resolve the early diversification of teleost fishes.</title>
        <authorList>
            <person name="Parey E."/>
            <person name="Louis A."/>
            <person name="Montfort J."/>
            <person name="Bouchez O."/>
            <person name="Roques C."/>
            <person name="Iampietro C."/>
            <person name="Lluch J."/>
            <person name="Castinel A."/>
            <person name="Donnadieu C."/>
            <person name="Desvignes T."/>
            <person name="Floi Bucao C."/>
            <person name="Jouanno E."/>
            <person name="Wen M."/>
            <person name="Mejri S."/>
            <person name="Dirks R."/>
            <person name="Jansen H."/>
            <person name="Henkel C."/>
            <person name="Chen W.J."/>
            <person name="Zahm M."/>
            <person name="Cabau C."/>
            <person name="Klopp C."/>
            <person name="Thompson A.W."/>
            <person name="Robinson-Rechavi M."/>
            <person name="Braasch I."/>
            <person name="Lecointre G."/>
            <person name="Bobe J."/>
            <person name="Postlethwait J.H."/>
            <person name="Berthelot C."/>
            <person name="Roest Crollius H."/>
            <person name="Guiguen Y."/>
        </authorList>
    </citation>
    <scope>NUCLEOTIDE SEQUENCE</scope>
    <source>
        <strain evidence="1">WJC10195</strain>
    </source>
</reference>
<evidence type="ECO:0000313" key="1">
    <source>
        <dbReference type="EMBL" id="KAJ8365449.1"/>
    </source>
</evidence>
<dbReference type="AlphaFoldDB" id="A0A9Q1J3G6"/>
<dbReference type="EMBL" id="JAINUF010000004">
    <property type="protein sequence ID" value="KAJ8365449.1"/>
    <property type="molecule type" value="Genomic_DNA"/>
</dbReference>
<comment type="caution">
    <text evidence="1">The sequence shown here is derived from an EMBL/GenBank/DDBJ whole genome shotgun (WGS) entry which is preliminary data.</text>
</comment>
<gene>
    <name evidence="1" type="ORF">SKAU_G00142800</name>
</gene>
<proteinExistence type="predicted"/>
<accession>A0A9Q1J3G6</accession>
<organism evidence="1 2">
    <name type="scientific">Synaphobranchus kaupii</name>
    <name type="common">Kaup's arrowtooth eel</name>
    <dbReference type="NCBI Taxonomy" id="118154"/>
    <lineage>
        <taxon>Eukaryota</taxon>
        <taxon>Metazoa</taxon>
        <taxon>Chordata</taxon>
        <taxon>Craniata</taxon>
        <taxon>Vertebrata</taxon>
        <taxon>Euteleostomi</taxon>
        <taxon>Actinopterygii</taxon>
        <taxon>Neopterygii</taxon>
        <taxon>Teleostei</taxon>
        <taxon>Anguilliformes</taxon>
        <taxon>Synaphobranchidae</taxon>
        <taxon>Synaphobranchus</taxon>
    </lineage>
</organism>
<dbReference type="Proteomes" id="UP001152622">
    <property type="component" value="Chromosome 4"/>
</dbReference>